<reference evidence="1 2" key="1">
    <citation type="submission" date="2016-05" db="EMBL/GenBank/DDBJ databases">
        <authorList>
            <person name="Ramsay J.P."/>
        </authorList>
    </citation>
    <scope>NUCLEOTIDE SEQUENCE [LARGE SCALE GENOMIC DNA]</scope>
    <source>
        <strain evidence="1 2">NZP2042</strain>
    </source>
</reference>
<dbReference type="EMBL" id="LYTK01000001">
    <property type="protein sequence ID" value="OBQ72390.1"/>
    <property type="molecule type" value="Genomic_DNA"/>
</dbReference>
<sequence length="124" mass="12685">MKRYKVSVTTDGSGNAVAYTPRLSGEIHEIEYIKDGGANPFANGVDFTITSEATGKTLWAENDVNASAARAPRVPTHSTAGVAALYAAAGTAVLARPGLANDRVKISIASGGATKVGAFHILVA</sequence>
<protein>
    <submittedName>
        <fullName evidence="1">Uncharacterized protein</fullName>
    </submittedName>
</protein>
<gene>
    <name evidence="1" type="ORF">A8145_06155</name>
</gene>
<proteinExistence type="predicted"/>
<accession>A0A6M7U6M1</accession>
<evidence type="ECO:0000313" key="1">
    <source>
        <dbReference type="EMBL" id="OBQ72390.1"/>
    </source>
</evidence>
<evidence type="ECO:0000313" key="2">
    <source>
        <dbReference type="Proteomes" id="UP000093737"/>
    </source>
</evidence>
<comment type="caution">
    <text evidence="1">The sequence shown here is derived from an EMBL/GenBank/DDBJ whole genome shotgun (WGS) entry which is preliminary data.</text>
</comment>
<dbReference type="AlphaFoldDB" id="A0A6M7U6M1"/>
<name>A0A6M7U6M1_RHILI</name>
<dbReference type="Proteomes" id="UP000093737">
    <property type="component" value="Unassembled WGS sequence"/>
</dbReference>
<organism evidence="1 2">
    <name type="scientific">Rhizobium loti</name>
    <name type="common">Mesorhizobium loti</name>
    <dbReference type="NCBI Taxonomy" id="381"/>
    <lineage>
        <taxon>Bacteria</taxon>
        <taxon>Pseudomonadati</taxon>
        <taxon>Pseudomonadota</taxon>
        <taxon>Alphaproteobacteria</taxon>
        <taxon>Hyphomicrobiales</taxon>
        <taxon>Phyllobacteriaceae</taxon>
        <taxon>Mesorhizobium</taxon>
    </lineage>
</organism>
<dbReference type="RefSeq" id="WP_065005038.1">
    <property type="nucleotide sequence ID" value="NZ_CP033334.1"/>
</dbReference>